<dbReference type="PANTHER" id="PTHR30461:SF23">
    <property type="entry name" value="DNA RECOMBINASE-RELATED"/>
    <property type="match status" value="1"/>
</dbReference>
<feature type="coiled-coil region" evidence="6">
    <location>
        <begin position="379"/>
        <end position="427"/>
    </location>
</feature>
<dbReference type="CDD" id="cd03768">
    <property type="entry name" value="SR_ResInv"/>
    <property type="match status" value="1"/>
</dbReference>
<dbReference type="FunFam" id="3.40.50.1390:FF:000009">
    <property type="entry name" value="Recombinase family protein"/>
    <property type="match status" value="1"/>
</dbReference>
<gene>
    <name evidence="9" type="ORF">BN1356_00173</name>
</gene>
<accession>A0A0E4CRR8</accession>
<feature type="domain" description="Resolvase/invertase-type recombinase catalytic" evidence="7">
    <location>
        <begin position="6"/>
        <end position="154"/>
    </location>
</feature>
<dbReference type="GO" id="GO:0000150">
    <property type="term" value="F:DNA strand exchange activity"/>
    <property type="evidence" value="ECO:0007669"/>
    <property type="project" value="InterPro"/>
</dbReference>
<dbReference type="Gene3D" id="3.90.1750.20">
    <property type="entry name" value="Putative Large Serine Recombinase, Chain B, Domain 2"/>
    <property type="match status" value="1"/>
</dbReference>
<dbReference type="PROSITE" id="PS51736">
    <property type="entry name" value="RECOMBINASES_3"/>
    <property type="match status" value="1"/>
</dbReference>
<dbReference type="InterPro" id="IPR006119">
    <property type="entry name" value="Resolv_N"/>
</dbReference>
<keyword evidence="1" id="KW-0229">DNA integration</keyword>
<dbReference type="SMART" id="SM00857">
    <property type="entry name" value="Resolvase"/>
    <property type="match status" value="1"/>
</dbReference>
<evidence type="ECO:0000256" key="6">
    <source>
        <dbReference type="SAM" id="Coils"/>
    </source>
</evidence>
<dbReference type="GO" id="GO:0003677">
    <property type="term" value="F:DNA binding"/>
    <property type="evidence" value="ECO:0007669"/>
    <property type="project" value="UniProtKB-KW"/>
</dbReference>
<dbReference type="Pfam" id="PF00239">
    <property type="entry name" value="Resolvase"/>
    <property type="match status" value="1"/>
</dbReference>
<dbReference type="PANTHER" id="PTHR30461">
    <property type="entry name" value="DNA-INVERTASE FROM LAMBDOID PROPHAGE"/>
    <property type="match status" value="1"/>
</dbReference>
<evidence type="ECO:0000256" key="1">
    <source>
        <dbReference type="ARBA" id="ARBA00022908"/>
    </source>
</evidence>
<dbReference type="PROSITE" id="PS51737">
    <property type="entry name" value="RECOMBINASE_DNA_BIND"/>
    <property type="match status" value="1"/>
</dbReference>
<evidence type="ECO:0000259" key="7">
    <source>
        <dbReference type="PROSITE" id="PS51736"/>
    </source>
</evidence>
<dbReference type="STRING" id="1608583.BN1356_00173"/>
<keyword evidence="3" id="KW-0233">DNA recombination</keyword>
<evidence type="ECO:0000256" key="4">
    <source>
        <dbReference type="PIRSR" id="PIRSR606118-50"/>
    </source>
</evidence>
<dbReference type="OrthoDB" id="9811097at2"/>
<dbReference type="EMBL" id="CTEN01000001">
    <property type="protein sequence ID" value="CQR23805.1"/>
    <property type="molecule type" value="Genomic_DNA"/>
</dbReference>
<dbReference type="InterPro" id="IPR025827">
    <property type="entry name" value="Zn_ribbon_recom_dom"/>
</dbReference>
<proteinExistence type="predicted"/>
<dbReference type="RefSeq" id="WP_093649553.1">
    <property type="nucleotide sequence ID" value="NZ_CTEN01000001.1"/>
</dbReference>
<dbReference type="InterPro" id="IPR011109">
    <property type="entry name" value="DNA_bind_recombinase_dom"/>
</dbReference>
<keyword evidence="6" id="KW-0175">Coiled coil</keyword>
<dbReference type="SUPFAM" id="SSF53041">
    <property type="entry name" value="Resolvase-like"/>
    <property type="match status" value="1"/>
</dbReference>
<dbReference type="InterPro" id="IPR050639">
    <property type="entry name" value="SSR_resolvase"/>
</dbReference>
<dbReference type="Pfam" id="PF13408">
    <property type="entry name" value="Zn_ribbon_recom"/>
    <property type="match status" value="1"/>
</dbReference>
<evidence type="ECO:0000313" key="9">
    <source>
        <dbReference type="EMBL" id="CQR23805.1"/>
    </source>
</evidence>
<name>A0A0E4CRR8_9STRE</name>
<dbReference type="Pfam" id="PF07508">
    <property type="entry name" value="Recombinase"/>
    <property type="match status" value="1"/>
</dbReference>
<dbReference type="InterPro" id="IPR006118">
    <property type="entry name" value="Recombinase_CS"/>
</dbReference>
<evidence type="ECO:0000256" key="5">
    <source>
        <dbReference type="PROSITE-ProRule" id="PRU10137"/>
    </source>
</evidence>
<sequence>MITTNKVAIYVRVSTTNQAEEGYSIEEQKDKLTSYCHIKDWSIYNIYTDGGFSGSNTERPALEKLIKDAKKKKFDTVLVYKLDRLSRSQKDTLYLIEDIFLENKIDFVSLLENFDTSTPFGKAMVGILSVFAQLEREQIKERMQLGKLGRAKSGKSMMWAKTSYGYDYHKETGTVTVNPWQSIIIADIFDWYLSGKSITKIRDALNDMYGEDNGGKVWNYRAVRMILANPVYCGYNQYKGEIYKGNHEPIISEEVFNKTQEELKIRQQLAAEYSNPRPFQAKYMLSGIAQCGYCYAPLKIIMGMVRKDGTRYIRYECYQRHPRKTKGVTVYNNNEKCHSGAYEKDEVEEYVLNEISKLQNDTNYLDELFSNPETESIDRDSYQKQIDELTKKLSRLNDLYIDDRITLEELQKKSAEFTTIRAFLEAELENDPTLKVDKQKENMRQTLATDDIIGLDYEQQKTIVRALINKVQVTAEDIAIKWKI</sequence>
<dbReference type="Proteomes" id="UP000198604">
    <property type="component" value="Unassembled WGS sequence"/>
</dbReference>
<dbReference type="GO" id="GO:0015074">
    <property type="term" value="P:DNA integration"/>
    <property type="evidence" value="ECO:0007669"/>
    <property type="project" value="UniProtKB-KW"/>
</dbReference>
<evidence type="ECO:0000313" key="10">
    <source>
        <dbReference type="Proteomes" id="UP000198604"/>
    </source>
</evidence>
<feature type="domain" description="Recombinase" evidence="8">
    <location>
        <begin position="163"/>
        <end position="269"/>
    </location>
</feature>
<dbReference type="PROSITE" id="PS00397">
    <property type="entry name" value="RECOMBINASES_1"/>
    <property type="match status" value="1"/>
</dbReference>
<keyword evidence="10" id="KW-1185">Reference proteome</keyword>
<dbReference type="InterPro" id="IPR036162">
    <property type="entry name" value="Resolvase-like_N_sf"/>
</dbReference>
<keyword evidence="2" id="KW-0238">DNA-binding</keyword>
<dbReference type="AlphaFoldDB" id="A0A0E4CRR8"/>
<organism evidence="9 10">
    <name type="scientific">Streptococcus varani</name>
    <dbReference type="NCBI Taxonomy" id="1608583"/>
    <lineage>
        <taxon>Bacteria</taxon>
        <taxon>Bacillati</taxon>
        <taxon>Bacillota</taxon>
        <taxon>Bacilli</taxon>
        <taxon>Lactobacillales</taxon>
        <taxon>Streptococcaceae</taxon>
        <taxon>Streptococcus</taxon>
    </lineage>
</organism>
<dbReference type="Gene3D" id="3.40.50.1390">
    <property type="entry name" value="Resolvase, N-terminal catalytic domain"/>
    <property type="match status" value="1"/>
</dbReference>
<feature type="active site" description="O-(5'-phospho-DNA)-serine intermediate" evidence="4 5">
    <location>
        <position position="14"/>
    </location>
</feature>
<protein>
    <submittedName>
        <fullName evidence="9">Site-specific recombinase/resolvase</fullName>
    </submittedName>
</protein>
<evidence type="ECO:0000259" key="8">
    <source>
        <dbReference type="PROSITE" id="PS51737"/>
    </source>
</evidence>
<evidence type="ECO:0000256" key="3">
    <source>
        <dbReference type="ARBA" id="ARBA00023172"/>
    </source>
</evidence>
<dbReference type="InterPro" id="IPR038109">
    <property type="entry name" value="DNA_bind_recomb_sf"/>
</dbReference>
<reference evidence="10" key="1">
    <citation type="submission" date="2015-03" db="EMBL/GenBank/DDBJ databases">
        <authorList>
            <person name="Urmite Genomes"/>
        </authorList>
    </citation>
    <scope>NUCLEOTIDE SEQUENCE [LARGE SCALE GENOMIC DNA]</scope>
    <source>
        <strain evidence="10">FF10</strain>
    </source>
</reference>
<evidence type="ECO:0000256" key="2">
    <source>
        <dbReference type="ARBA" id="ARBA00023125"/>
    </source>
</evidence>